<protein>
    <submittedName>
        <fullName evidence="1">Uncharacterized protein</fullName>
    </submittedName>
</protein>
<sequence length="102" mass="11727">MIARRIEYLKNIIPHPIPTQKSKIKKAITLYYNNSLHLFSSEIYGNQDRIISSHINLIPDVSMDYLVNVKPNISRYILAKPKSVNILVTNHLKADPLVEMAK</sequence>
<proteinExistence type="predicted"/>
<evidence type="ECO:0000313" key="1">
    <source>
        <dbReference type="EMBL" id="TNV86788.1"/>
    </source>
</evidence>
<reference evidence="1" key="1">
    <citation type="submission" date="2019-06" db="EMBL/GenBank/DDBJ databases">
        <authorList>
            <person name="Zheng W."/>
        </authorList>
    </citation>
    <scope>NUCLEOTIDE SEQUENCE</scope>
    <source>
        <strain evidence="1">QDHG01</strain>
    </source>
</reference>
<accession>A0A8J8P4G9</accession>
<comment type="caution">
    <text evidence="1">The sequence shown here is derived from an EMBL/GenBank/DDBJ whole genome shotgun (WGS) entry which is preliminary data.</text>
</comment>
<keyword evidence="2" id="KW-1185">Reference proteome</keyword>
<organism evidence="1 2">
    <name type="scientific">Halteria grandinella</name>
    <dbReference type="NCBI Taxonomy" id="5974"/>
    <lineage>
        <taxon>Eukaryota</taxon>
        <taxon>Sar</taxon>
        <taxon>Alveolata</taxon>
        <taxon>Ciliophora</taxon>
        <taxon>Intramacronucleata</taxon>
        <taxon>Spirotrichea</taxon>
        <taxon>Stichotrichia</taxon>
        <taxon>Sporadotrichida</taxon>
        <taxon>Halteriidae</taxon>
        <taxon>Halteria</taxon>
    </lineage>
</organism>
<evidence type="ECO:0000313" key="2">
    <source>
        <dbReference type="Proteomes" id="UP000785679"/>
    </source>
</evidence>
<dbReference type="AlphaFoldDB" id="A0A8J8P4G9"/>
<gene>
    <name evidence="1" type="ORF">FGO68_gene13851</name>
</gene>
<name>A0A8J8P4G9_HALGN</name>
<dbReference type="EMBL" id="RRYP01000834">
    <property type="protein sequence ID" value="TNV86788.1"/>
    <property type="molecule type" value="Genomic_DNA"/>
</dbReference>
<dbReference type="Proteomes" id="UP000785679">
    <property type="component" value="Unassembled WGS sequence"/>
</dbReference>